<sequence length="98" mass="10963">MNARDYLAKQGIALDKEEDKPQSLEEKAWARAREAAEHGPRSGTPHDWEDWERYHEALASGAAEIKGKHRPRDGGAEEIESNTGETAEDDGAVSHQRR</sequence>
<dbReference type="AlphaFoldDB" id="A0AB74U4M7"/>
<accession>A0AB74U4M7</accession>
<gene>
    <name evidence="2" type="ORF">ABV408_12210</name>
</gene>
<feature type="region of interest" description="Disordered" evidence="1">
    <location>
        <begin position="62"/>
        <end position="98"/>
    </location>
</feature>
<feature type="compositionally biased region" description="Basic and acidic residues" evidence="1">
    <location>
        <begin position="14"/>
        <end position="50"/>
    </location>
</feature>
<reference evidence="2" key="1">
    <citation type="submission" date="2024-06" db="EMBL/GenBank/DDBJ databases">
        <title>Complete genome of Salinicola endophyticus HNIBRBA4755.</title>
        <authorList>
            <person name="Shin S.Y."/>
            <person name="Kang H."/>
            <person name="Song J."/>
        </authorList>
    </citation>
    <scope>NUCLEOTIDE SEQUENCE</scope>
    <source>
        <strain evidence="2">HNIBRBA4755</strain>
    </source>
</reference>
<organism evidence="2">
    <name type="scientific">Salinicola endophyticus</name>
    <dbReference type="NCBI Taxonomy" id="1949083"/>
    <lineage>
        <taxon>Bacteria</taxon>
        <taxon>Pseudomonadati</taxon>
        <taxon>Pseudomonadota</taxon>
        <taxon>Gammaproteobacteria</taxon>
        <taxon>Oceanospirillales</taxon>
        <taxon>Halomonadaceae</taxon>
        <taxon>Salinicola</taxon>
    </lineage>
</organism>
<proteinExistence type="predicted"/>
<protein>
    <submittedName>
        <fullName evidence="2">Uncharacterized protein</fullName>
    </submittedName>
</protein>
<dbReference type="EMBL" id="CP159578">
    <property type="protein sequence ID" value="XCJ78207.1"/>
    <property type="molecule type" value="Genomic_DNA"/>
</dbReference>
<evidence type="ECO:0000256" key="1">
    <source>
        <dbReference type="SAM" id="MobiDB-lite"/>
    </source>
</evidence>
<evidence type="ECO:0000313" key="2">
    <source>
        <dbReference type="EMBL" id="XCJ78207.1"/>
    </source>
</evidence>
<dbReference type="RefSeq" id="WP_353979225.1">
    <property type="nucleotide sequence ID" value="NZ_CP159578.1"/>
</dbReference>
<name>A0AB74U4M7_9GAMM</name>
<feature type="compositionally biased region" description="Acidic residues" evidence="1">
    <location>
        <begin position="76"/>
        <end position="91"/>
    </location>
</feature>
<feature type="region of interest" description="Disordered" evidence="1">
    <location>
        <begin position="1"/>
        <end position="50"/>
    </location>
</feature>